<comment type="caution">
    <text evidence="2">The sequence shown here is derived from an EMBL/GenBank/DDBJ whole genome shotgun (WGS) entry which is preliminary data.</text>
</comment>
<organism evidence="2 3">
    <name type="scientific">Streptomyces phyllanthi</name>
    <dbReference type="NCBI Taxonomy" id="1803180"/>
    <lineage>
        <taxon>Bacteria</taxon>
        <taxon>Bacillati</taxon>
        <taxon>Actinomycetota</taxon>
        <taxon>Actinomycetes</taxon>
        <taxon>Kitasatosporales</taxon>
        <taxon>Streptomycetaceae</taxon>
        <taxon>Streptomyces</taxon>
    </lineage>
</organism>
<gene>
    <name evidence="2" type="ORF">FNH04_43255</name>
</gene>
<accession>A0A5N8WG66</accession>
<evidence type="ECO:0000313" key="3">
    <source>
        <dbReference type="Proteomes" id="UP000326979"/>
    </source>
</evidence>
<name>A0A5N8WG66_9ACTN</name>
<keyword evidence="2" id="KW-0067">ATP-binding</keyword>
<dbReference type="EMBL" id="VJZE01000677">
    <property type="protein sequence ID" value="MPY46481.1"/>
    <property type="molecule type" value="Genomic_DNA"/>
</dbReference>
<dbReference type="Proteomes" id="UP000326979">
    <property type="component" value="Unassembled WGS sequence"/>
</dbReference>
<dbReference type="GO" id="GO:0005524">
    <property type="term" value="F:ATP binding"/>
    <property type="evidence" value="ECO:0007669"/>
    <property type="project" value="UniProtKB-KW"/>
</dbReference>
<keyword evidence="3" id="KW-1185">Reference proteome</keyword>
<feature type="non-terminal residue" evidence="2">
    <location>
        <position position="34"/>
    </location>
</feature>
<evidence type="ECO:0000313" key="2">
    <source>
        <dbReference type="EMBL" id="MPY46481.1"/>
    </source>
</evidence>
<proteinExistence type="predicted"/>
<feature type="region of interest" description="Disordered" evidence="1">
    <location>
        <begin position="1"/>
        <end position="34"/>
    </location>
</feature>
<evidence type="ECO:0000256" key="1">
    <source>
        <dbReference type="SAM" id="MobiDB-lite"/>
    </source>
</evidence>
<keyword evidence="2" id="KW-0547">Nucleotide-binding</keyword>
<dbReference type="AlphaFoldDB" id="A0A5N8WG66"/>
<sequence>MSTTRPCSPGDRGPEPGAGGASGASGGGTPAEAA</sequence>
<reference evidence="2 3" key="1">
    <citation type="submission" date="2019-07" db="EMBL/GenBank/DDBJ databases">
        <title>New species of Amycolatopsis and Streptomyces.</title>
        <authorList>
            <person name="Duangmal K."/>
            <person name="Teo W.F.A."/>
            <person name="Lipun K."/>
        </authorList>
    </citation>
    <scope>NUCLEOTIDE SEQUENCE [LARGE SCALE GENOMIC DNA]</scope>
    <source>
        <strain evidence="2 3">TISTR 2346</strain>
    </source>
</reference>
<protein>
    <submittedName>
        <fullName evidence="2">ATP-binding protein</fullName>
    </submittedName>
</protein>
<feature type="compositionally biased region" description="Gly residues" evidence="1">
    <location>
        <begin position="16"/>
        <end position="34"/>
    </location>
</feature>